<dbReference type="AlphaFoldDB" id="A0A6L5YTM5"/>
<evidence type="ECO:0000313" key="1">
    <source>
        <dbReference type="EMBL" id="MST75487.1"/>
    </source>
</evidence>
<reference evidence="1 2" key="1">
    <citation type="submission" date="2019-08" db="EMBL/GenBank/DDBJ databases">
        <title>In-depth cultivation of the pig gut microbiome towards novel bacterial diversity and tailored functional studies.</title>
        <authorList>
            <person name="Wylensek D."/>
            <person name="Hitch T.C.A."/>
            <person name="Clavel T."/>
        </authorList>
    </citation>
    <scope>NUCLEOTIDE SEQUENCE [LARGE SCALE GENOMIC DNA]</scope>
    <source>
        <strain evidence="1 2">MUC/MUC-530-WT-4D</strain>
    </source>
</reference>
<dbReference type="EMBL" id="VUNI01000019">
    <property type="protein sequence ID" value="MST75487.1"/>
    <property type="molecule type" value="Genomic_DNA"/>
</dbReference>
<evidence type="ECO:0000313" key="2">
    <source>
        <dbReference type="Proteomes" id="UP000474024"/>
    </source>
</evidence>
<sequence>MLATDFLPFNKKKETEYFTKAAEIYDAVKTGVCRTQLQQDFAKLSEYEQAAVVESIFANLHKVATREAWYIIRCYKFDPKKAEDLISIIDEKMVEIFNLFNKSADTDYTISTFIGIYKFEYIRSLMGEERSLSEAKIKNLSAIHRTMGELMNENGIASEDITPKMVKERMDERWPSHPLSVGLIESMMDWLKGSLSIEEMFDINDVRLNDSSLVTGFTEDEINVSNLDSRTRSYFGKLFEKMTDKDWLVFLKNNGMLGDDLQDMEAEEFSETEIYYTVFGKKIGANAKEKMTKTVYNRTIKVNRIMDGIPYNVKKEYVKEFKEYFEEQVERIISEYFE</sequence>
<accession>A0A6L5YTM5</accession>
<dbReference type="Proteomes" id="UP000474024">
    <property type="component" value="Unassembled WGS sequence"/>
</dbReference>
<protein>
    <submittedName>
        <fullName evidence="1">Uncharacterized protein</fullName>
    </submittedName>
</protein>
<proteinExistence type="predicted"/>
<comment type="caution">
    <text evidence="1">The sequence shown here is derived from an EMBL/GenBank/DDBJ whole genome shotgun (WGS) entry which is preliminary data.</text>
</comment>
<dbReference type="RefSeq" id="WP_154430451.1">
    <property type="nucleotide sequence ID" value="NZ_VUNI01000019.1"/>
</dbReference>
<gene>
    <name evidence="1" type="ORF">FYJ75_10740</name>
</gene>
<organism evidence="1 2">
    <name type="scientific">Roseburia porci</name>
    <dbReference type="NCBI Taxonomy" id="2605790"/>
    <lineage>
        <taxon>Bacteria</taxon>
        <taxon>Bacillati</taxon>
        <taxon>Bacillota</taxon>
        <taxon>Clostridia</taxon>
        <taxon>Lachnospirales</taxon>
        <taxon>Lachnospiraceae</taxon>
        <taxon>Roseburia</taxon>
    </lineage>
</organism>
<name>A0A6L5YTM5_9FIRM</name>
<keyword evidence="2" id="KW-1185">Reference proteome</keyword>